<evidence type="ECO:0008006" key="5">
    <source>
        <dbReference type="Google" id="ProtNLM"/>
    </source>
</evidence>
<evidence type="ECO:0000313" key="3">
    <source>
        <dbReference type="EMBL" id="SDS02628.1"/>
    </source>
</evidence>
<feature type="compositionally biased region" description="Low complexity" evidence="1">
    <location>
        <begin position="34"/>
        <end position="63"/>
    </location>
</feature>
<reference evidence="3 4" key="1">
    <citation type="submission" date="2016-10" db="EMBL/GenBank/DDBJ databases">
        <authorList>
            <person name="de Groot N.N."/>
        </authorList>
    </citation>
    <scope>NUCLEOTIDE SEQUENCE [LARGE SCALE GENOMIC DNA]</scope>
    <source>
        <strain evidence="3 4">DSM 22126</strain>
    </source>
</reference>
<feature type="signal peptide" evidence="2">
    <location>
        <begin position="1"/>
        <end position="26"/>
    </location>
</feature>
<feature type="chain" id="PRO_5009255862" description="DUF4878 domain-containing protein" evidence="2">
    <location>
        <begin position="27"/>
        <end position="179"/>
    </location>
</feature>
<protein>
    <recommendedName>
        <fullName evidence="5">DUF4878 domain-containing protein</fullName>
    </recommendedName>
</protein>
<dbReference type="PROSITE" id="PS51257">
    <property type="entry name" value="PROKAR_LIPOPROTEIN"/>
    <property type="match status" value="1"/>
</dbReference>
<dbReference type="Proteomes" id="UP000185663">
    <property type="component" value="Chromosome I"/>
</dbReference>
<proteinExistence type="predicted"/>
<dbReference type="Gene3D" id="3.10.450.50">
    <property type="match status" value="1"/>
</dbReference>
<evidence type="ECO:0000313" key="4">
    <source>
        <dbReference type="Proteomes" id="UP000185663"/>
    </source>
</evidence>
<dbReference type="SUPFAM" id="SSF54427">
    <property type="entry name" value="NTF2-like"/>
    <property type="match status" value="1"/>
</dbReference>
<accession>A0A1H1NUH0</accession>
<sequence length="179" mass="19201">MPVRSSTTSVSIFASLALLLTGCASSSTDVASVETATPTPNETTSEPRETPTTATPTPDVPTESPTTEAPSVDQAITDAVVEYTDAYFAGDWDIAFTKFWSERCKADNTERNGFVGTLAAQEYLYPEGSPRPVAVDVEIDRVAGSVATVSYGYRSSTESGTIDAQSWVLEDDQWRYDGC</sequence>
<feature type="region of interest" description="Disordered" evidence="1">
    <location>
        <begin position="29"/>
        <end position="73"/>
    </location>
</feature>
<evidence type="ECO:0000256" key="1">
    <source>
        <dbReference type="SAM" id="MobiDB-lite"/>
    </source>
</evidence>
<dbReference type="InterPro" id="IPR032710">
    <property type="entry name" value="NTF2-like_dom_sf"/>
</dbReference>
<dbReference type="AlphaFoldDB" id="A0A1H1NUH0"/>
<organism evidence="3 4">
    <name type="scientific">Paraoerskovia marina</name>
    <dbReference type="NCBI Taxonomy" id="545619"/>
    <lineage>
        <taxon>Bacteria</taxon>
        <taxon>Bacillati</taxon>
        <taxon>Actinomycetota</taxon>
        <taxon>Actinomycetes</taxon>
        <taxon>Micrococcales</taxon>
        <taxon>Cellulomonadaceae</taxon>
        <taxon>Paraoerskovia</taxon>
    </lineage>
</organism>
<evidence type="ECO:0000256" key="2">
    <source>
        <dbReference type="SAM" id="SignalP"/>
    </source>
</evidence>
<keyword evidence="2" id="KW-0732">Signal</keyword>
<dbReference type="EMBL" id="LT629776">
    <property type="protein sequence ID" value="SDS02628.1"/>
    <property type="molecule type" value="Genomic_DNA"/>
</dbReference>
<keyword evidence="4" id="KW-1185">Reference proteome</keyword>
<name>A0A1H1NUH0_9CELL</name>
<gene>
    <name evidence="3" type="ORF">SAMN04489860_0624</name>
</gene>